<comment type="caution">
    <text evidence="1">The sequence shown here is derived from an EMBL/GenBank/DDBJ whole genome shotgun (WGS) entry which is preliminary data.</text>
</comment>
<dbReference type="CDD" id="cd02513">
    <property type="entry name" value="CMP-NeuAc_Synthase"/>
    <property type="match status" value="1"/>
</dbReference>
<dbReference type="SUPFAM" id="SSF53448">
    <property type="entry name" value="Nucleotide-diphospho-sugar transferases"/>
    <property type="match status" value="1"/>
</dbReference>
<dbReference type="InterPro" id="IPR029044">
    <property type="entry name" value="Nucleotide-diphossugar_trans"/>
</dbReference>
<keyword evidence="2" id="KW-1185">Reference proteome</keyword>
<gene>
    <name evidence="1" type="primary">neuA</name>
    <name evidence="1" type="ORF">DNHGIG_10400</name>
</gene>
<dbReference type="InterPro" id="IPR050793">
    <property type="entry name" value="CMP-NeuNAc_synthase"/>
</dbReference>
<dbReference type="Proteomes" id="UP001057291">
    <property type="component" value="Unassembled WGS sequence"/>
</dbReference>
<dbReference type="GO" id="GO:0008781">
    <property type="term" value="F:N-acylneuraminate cytidylyltransferase activity"/>
    <property type="evidence" value="ECO:0007669"/>
    <property type="project" value="TreeGrafter"/>
</dbReference>
<evidence type="ECO:0008006" key="3">
    <source>
        <dbReference type="Google" id="ProtNLM"/>
    </source>
</evidence>
<dbReference type="AlphaFoldDB" id="A0AAV4LCP3"/>
<evidence type="ECO:0000313" key="2">
    <source>
        <dbReference type="Proteomes" id="UP001057291"/>
    </source>
</evidence>
<name>A0AAV4LCP3_9BACL</name>
<evidence type="ECO:0000313" key="1">
    <source>
        <dbReference type="EMBL" id="GIM45491.1"/>
    </source>
</evidence>
<protein>
    <recommendedName>
        <fullName evidence="3">Acylneuraminate cytidylyltransferase family protein</fullName>
    </recommendedName>
</protein>
<proteinExistence type="predicted"/>
<dbReference type="EMBL" id="BOQE01000001">
    <property type="protein sequence ID" value="GIM45491.1"/>
    <property type="molecule type" value="Genomic_DNA"/>
</dbReference>
<reference evidence="1" key="1">
    <citation type="journal article" date="2023" name="Int. J. Syst. Evol. Microbiol.">
        <title>Collibacillus ludicampi gen. nov., sp. nov., a new soil bacterium of the family Alicyclobacillaceae.</title>
        <authorList>
            <person name="Jojima T."/>
            <person name="Ioku Y."/>
            <person name="Fukuta Y."/>
            <person name="Shirasaka N."/>
            <person name="Matsumura Y."/>
            <person name="Mori M."/>
        </authorList>
    </citation>
    <scope>NUCLEOTIDE SEQUENCE</scope>
    <source>
        <strain evidence="1">TP075</strain>
    </source>
</reference>
<dbReference type="Gene3D" id="3.90.550.10">
    <property type="entry name" value="Spore Coat Polysaccharide Biosynthesis Protein SpsA, Chain A"/>
    <property type="match status" value="1"/>
</dbReference>
<sequence length="233" mass="26042">MSDQPAVLAIIPARGGSKGLPNKNILPLAGKPLIAYSIEAGLEAKSITRVLVTTDSPEIAKVAESFGAEVPFLRPAELAKDDTPTMPVLQHALEVLKKKEGFQPDLVVLLQPTSPLRTKEDIDGAVNVLYRLDADLVTSVCRVKHHPYWMLKVENERATPFFPNGFVSRRQELPNVFALNGAVYVYKKEQVTQPKPTDQIRQGVWIMDVDRSIDIDTWFDFKVAETWLNMHGR</sequence>
<dbReference type="PANTHER" id="PTHR21485:SF6">
    <property type="entry name" value="N-ACYLNEURAMINATE CYTIDYLYLTRANSFERASE-RELATED"/>
    <property type="match status" value="1"/>
</dbReference>
<dbReference type="PANTHER" id="PTHR21485">
    <property type="entry name" value="HAD SUPERFAMILY MEMBERS CMAS AND KDSC"/>
    <property type="match status" value="1"/>
</dbReference>
<dbReference type="Pfam" id="PF02348">
    <property type="entry name" value="CTP_transf_3"/>
    <property type="match status" value="1"/>
</dbReference>
<dbReference type="InterPro" id="IPR003329">
    <property type="entry name" value="Cytidylyl_trans"/>
</dbReference>
<organism evidence="1 2">
    <name type="scientific">Collibacillus ludicampi</name>
    <dbReference type="NCBI Taxonomy" id="2771369"/>
    <lineage>
        <taxon>Bacteria</taxon>
        <taxon>Bacillati</taxon>
        <taxon>Bacillota</taxon>
        <taxon>Bacilli</taxon>
        <taxon>Bacillales</taxon>
        <taxon>Alicyclobacillaceae</taxon>
        <taxon>Collibacillus</taxon>
    </lineage>
</organism>
<dbReference type="RefSeq" id="WP_282198689.1">
    <property type="nucleotide sequence ID" value="NZ_BOQE01000001.1"/>
</dbReference>
<accession>A0AAV4LCP3</accession>